<sequence length="170" mass="19563">MDKGKIIFLNGVTSSGKTSIVDAIQSHTDPFFYVVANDLFEQMIGDKHLHKDYWKYLSEVIIMMYHTARLFSDSGKNILIDGVLVERPELVPHYDKVKGIFMGYPLEIVEVYCPLDICRKRNIERGDRSEDQSDWQSELMAENIQYSCSVDTSLNTPEECAEIIINTLFK</sequence>
<dbReference type="GO" id="GO:0004020">
    <property type="term" value="F:adenylylsulfate kinase activity"/>
    <property type="evidence" value="ECO:0007669"/>
    <property type="project" value="UniProtKB-EC"/>
</dbReference>
<evidence type="ECO:0000313" key="2">
    <source>
        <dbReference type="Proteomes" id="UP001549098"/>
    </source>
</evidence>
<dbReference type="RefSeq" id="WP_145160620.1">
    <property type="nucleotide sequence ID" value="NZ_JBEPLV010000008.1"/>
</dbReference>
<organism evidence="1 2">
    <name type="scientific">Paenibacillus favisporus</name>
    <dbReference type="NCBI Taxonomy" id="221028"/>
    <lineage>
        <taxon>Bacteria</taxon>
        <taxon>Bacillati</taxon>
        <taxon>Bacillota</taxon>
        <taxon>Bacilli</taxon>
        <taxon>Bacillales</taxon>
        <taxon>Paenibacillaceae</taxon>
        <taxon>Paenibacillus</taxon>
    </lineage>
</organism>
<dbReference type="Pfam" id="PF07931">
    <property type="entry name" value="CPT"/>
    <property type="match status" value="1"/>
</dbReference>
<protein>
    <submittedName>
        <fullName evidence="1">Adenylylsulfate kinase/chloramphenicol 3-O phosphotransferase</fullName>
        <ecNumber evidence="1">2.7.1.-</ecNumber>
        <ecNumber evidence="1">2.7.1.25</ecNumber>
    </submittedName>
</protein>
<accession>A0ABV2FC90</accession>
<name>A0ABV2FC90_9BACL</name>
<keyword evidence="1" id="KW-0418">Kinase</keyword>
<dbReference type="SUPFAM" id="SSF52540">
    <property type="entry name" value="P-loop containing nucleoside triphosphate hydrolases"/>
    <property type="match status" value="1"/>
</dbReference>
<comment type="caution">
    <text evidence="1">The sequence shown here is derived from an EMBL/GenBank/DDBJ whole genome shotgun (WGS) entry which is preliminary data.</text>
</comment>
<dbReference type="EC" id="2.7.1.25" evidence="1"/>
<dbReference type="Proteomes" id="UP001549098">
    <property type="component" value="Unassembled WGS sequence"/>
</dbReference>
<gene>
    <name evidence="1" type="ORF">ABID47_006035</name>
</gene>
<proteinExistence type="predicted"/>
<dbReference type="Gene3D" id="3.40.50.300">
    <property type="entry name" value="P-loop containing nucleotide triphosphate hydrolases"/>
    <property type="match status" value="1"/>
</dbReference>
<keyword evidence="2" id="KW-1185">Reference proteome</keyword>
<reference evidence="1 2" key="1">
    <citation type="submission" date="2024-06" db="EMBL/GenBank/DDBJ databases">
        <title>Genomic Encyclopedia of Type Strains, Phase IV (KMG-IV): sequencing the most valuable type-strain genomes for metagenomic binning, comparative biology and taxonomic classification.</title>
        <authorList>
            <person name="Goeker M."/>
        </authorList>
    </citation>
    <scope>NUCLEOTIDE SEQUENCE [LARGE SCALE GENOMIC DNA]</scope>
    <source>
        <strain evidence="1 2">DSM 17253</strain>
    </source>
</reference>
<dbReference type="EMBL" id="JBEPLV010000008">
    <property type="protein sequence ID" value="MET3549398.1"/>
    <property type="molecule type" value="Genomic_DNA"/>
</dbReference>
<dbReference type="InterPro" id="IPR027417">
    <property type="entry name" value="P-loop_NTPase"/>
</dbReference>
<keyword evidence="1" id="KW-0808">Transferase</keyword>
<evidence type="ECO:0000313" key="1">
    <source>
        <dbReference type="EMBL" id="MET3549398.1"/>
    </source>
</evidence>
<dbReference type="EC" id="2.7.1.-" evidence="1"/>